<dbReference type="AlphaFoldDB" id="A0A386PN36"/>
<dbReference type="KEGG" id="btur:DB313_05390"/>
<name>A0A386PN36_9SPIR</name>
<evidence type="ECO:0000313" key="4">
    <source>
        <dbReference type="Proteomes" id="UP000275571"/>
    </source>
</evidence>
<dbReference type="Proteomes" id="UP000275571">
    <property type="component" value="Plasmid lp32-A"/>
</dbReference>
<keyword evidence="3" id="KW-0614">Plasmid</keyword>
<geneLocation type="plasmid" evidence="4">
    <name>lp32-a</name>
</geneLocation>
<dbReference type="EMBL" id="CP028886">
    <property type="protein sequence ID" value="AYE36934.1"/>
    <property type="molecule type" value="Genomic_DNA"/>
</dbReference>
<dbReference type="RefSeq" id="WP_120104628.1">
    <property type="nucleotide sequence ID" value="NZ_CP028884.1"/>
</dbReference>
<dbReference type="InterPro" id="IPR038280">
    <property type="entry name" value="ResT/TelK_cat_sf"/>
</dbReference>
<dbReference type="Proteomes" id="UP000275571">
    <property type="component" value="Chromosome"/>
</dbReference>
<feature type="domain" description="Telomere resolvase ResT/TelK catalytic" evidence="1">
    <location>
        <begin position="116"/>
        <end position="296"/>
    </location>
</feature>
<geneLocation type="plasmid" evidence="3">
    <name>lp32-A</name>
</geneLocation>
<protein>
    <recommendedName>
        <fullName evidence="1">Telomere resolvase ResT/TelK catalytic domain-containing protein</fullName>
    </recommendedName>
</protein>
<proteinExistence type="predicted"/>
<evidence type="ECO:0000313" key="2">
    <source>
        <dbReference type="EMBL" id="AYE36708.1"/>
    </source>
</evidence>
<dbReference type="KEGG" id="btur:DB313_04550"/>
<dbReference type="EMBL" id="CP028884">
    <property type="protein sequence ID" value="AYE36708.1"/>
    <property type="molecule type" value="Genomic_DNA"/>
</dbReference>
<evidence type="ECO:0000313" key="3">
    <source>
        <dbReference type="EMBL" id="AYE36934.1"/>
    </source>
</evidence>
<keyword evidence="4" id="KW-1185">Reference proteome</keyword>
<reference evidence="2 4" key="1">
    <citation type="journal article" date="2018" name="Infect. Genet. Evol.">
        <title>Genome-wide analysis of Borrelia turcica and 'Candidatus Borrelia tachyglossi' shows relapsing fever-like genomes with unique genomic links to Lyme disease Borrelia.</title>
        <authorList>
            <person name="Gofton A.W."/>
            <person name="Margos G."/>
            <person name="Fingerle V."/>
            <person name="Hepner S."/>
            <person name="Loh S.M."/>
            <person name="Ryan U."/>
            <person name="Irwin P."/>
            <person name="Oskam C.L."/>
        </authorList>
    </citation>
    <scope>NUCLEOTIDE SEQUENCE [LARGE SCALE GENOMIC DNA]</scope>
    <source>
        <strain evidence="2 4">IST7</strain>
        <plasmid evidence="3">lp32-A</plasmid>
    </source>
</reference>
<accession>A0A386PN36</accession>
<dbReference type="Pfam" id="PF16684">
    <property type="entry name" value="ResT-TelK_cat"/>
    <property type="match status" value="1"/>
</dbReference>
<evidence type="ECO:0000259" key="1">
    <source>
        <dbReference type="Pfam" id="PF16684"/>
    </source>
</evidence>
<sequence length="521" mass="61073">MANSNTREQNTNDNNFTNKFIDEIKSLDKYLSEDIIDDKTYKLRLNGRAKAFLQNIKSTTNYSDNYISKLVTQIRGRIKEINPTHPMLKYFKLTREEYEAITAEKNRRVKERNANKKSFNKREFLLLTEELLLSHRFELLYMGLLLASGRRSLEIIAGSFSDSQEKDSILFQGQLKTRDAKRFNTPYSIPLTVDKKLFLTAYSIFSNTTQYKDIRERWEDNELSDSTINLLLKRELTKIFDSNFLVSDFRSIYTTLILKREGYFDDTHGSKEIYPRVAEILGHIDDESAAQSYRDFKLTNSPSIADIKLKINYIRQNRKLEISKKMYDWLYKSSINSKITNQHKIMRGTAFNFFKECMIIAIDSFNTNGKLFNIKELKYEFRKVLSSKGYNVASNGVIVKDFFDHFTGLDKKSEVKLKGIETTQFHSQDTIENKIIPDEVARLNQLLNFKNKDTIKENSQILTFLLKKILLSKSKVVLLDLFQFDFLKSKFPNLSKQRHKSIIDILNRNIVLIKEKIKLTD</sequence>
<dbReference type="OrthoDB" id="500642at2"/>
<dbReference type="Gene3D" id="1.10.443.30">
    <property type="entry name" value="Telomere resolvase"/>
    <property type="match status" value="1"/>
</dbReference>
<organism evidence="2 4">
    <name type="scientific">Borrelia turcica IST7</name>
    <dbReference type="NCBI Taxonomy" id="1104446"/>
    <lineage>
        <taxon>Bacteria</taxon>
        <taxon>Pseudomonadati</taxon>
        <taxon>Spirochaetota</taxon>
        <taxon>Spirochaetia</taxon>
        <taxon>Spirochaetales</taxon>
        <taxon>Borreliaceae</taxon>
        <taxon>Borrelia</taxon>
    </lineage>
</organism>
<gene>
    <name evidence="2" type="ORF">DB313_04550</name>
    <name evidence="3" type="ORF">DB313_05390</name>
</gene>
<dbReference type="InterPro" id="IPR032047">
    <property type="entry name" value="ResT/TelK_cat"/>
</dbReference>